<dbReference type="InterPro" id="IPR039424">
    <property type="entry name" value="SBP_5"/>
</dbReference>
<comment type="similarity">
    <text evidence="2">Belongs to the bacterial solute-binding protein 5 family.</text>
</comment>
<dbReference type="STRING" id="28181.BEN30_04155"/>
<comment type="subcellular location">
    <subcellularLocation>
        <location evidence="1">Periplasm</location>
    </subcellularLocation>
</comment>
<comment type="caution">
    <text evidence="5">The sequence shown here is derived from an EMBL/GenBank/DDBJ whole genome shotgun (WGS) entry which is preliminary data.</text>
</comment>
<dbReference type="AlphaFoldDB" id="A0A1E5QBP9"/>
<dbReference type="SUPFAM" id="SSF53850">
    <property type="entry name" value="Periplasmic binding protein-like II"/>
    <property type="match status" value="1"/>
</dbReference>
<organism evidence="5 6">
    <name type="scientific">Magnetovibrio blakemorei</name>
    <dbReference type="NCBI Taxonomy" id="28181"/>
    <lineage>
        <taxon>Bacteria</taxon>
        <taxon>Pseudomonadati</taxon>
        <taxon>Pseudomonadota</taxon>
        <taxon>Alphaproteobacteria</taxon>
        <taxon>Rhodospirillales</taxon>
        <taxon>Magnetovibrionaceae</taxon>
        <taxon>Magnetovibrio</taxon>
    </lineage>
</organism>
<evidence type="ECO:0000313" key="6">
    <source>
        <dbReference type="Proteomes" id="UP000095347"/>
    </source>
</evidence>
<protein>
    <recommendedName>
        <fullName evidence="4">Solute-binding protein family 5 domain-containing protein</fullName>
    </recommendedName>
</protein>
<keyword evidence="6" id="KW-1185">Reference proteome</keyword>
<dbReference type="GO" id="GO:0015833">
    <property type="term" value="P:peptide transport"/>
    <property type="evidence" value="ECO:0007669"/>
    <property type="project" value="TreeGrafter"/>
</dbReference>
<keyword evidence="3" id="KW-0732">Signal</keyword>
<accession>A0A1E5QBP9</accession>
<dbReference type="GO" id="GO:0030288">
    <property type="term" value="C:outer membrane-bounded periplasmic space"/>
    <property type="evidence" value="ECO:0007669"/>
    <property type="project" value="TreeGrafter"/>
</dbReference>
<sequence>MTAAVLLSPIFTAPKSLAEDTKPVHASAPMRMHAIAMHGAPKYGPDFTHFDYVNPNAPIGGTIRQGSQGSFDSFNGFISKGEVVDGIGNIYDSLLSPSADEAFTEYGLLAESLEVPEDRSWITFHLRPQAKWHDGQPITADDVKWTFETLIAKGAPSFRYYYADVDKVEALDPLSVKFTFKSNENRELPLILGQMAILPKHYWATRDFEKTTLEPPLGSGPYKVGTFETGRSITYDRVPDYWGRDLAVNVGQNNFAELRYEYFRDASILVEAFKGGAIDFRNENTSKIWATSYDMPEVKNGQLIKETVSHHRPQGMQGFVFNTRRDMFKDPRVRSALGYALDFEWSNKNLFYGQYTRTRSYFDNSELAATGLPGADELKILDPYRGSIPDEVFTKEYHPPTTNGDGRIRDNLRAADLLLKDAGWVIQDKRRVNEKTGEVFSFEIILIQPAFERIVLPFTKNLERLGIDARVRTIDTAQYIERIRSFDFDMMVSSWGQSMSPGNEQLGFWGSAAADTEGSSNYAGIKDPVVDDLVKKIIAAPDRESLVTRVHALDRVLQWGYYVIPHWHIPYDRLIYWNKFTRPETVPMKGTQIGTWWYDEAKAAKLNTSRGQ</sequence>
<dbReference type="InterPro" id="IPR030678">
    <property type="entry name" value="Peptide/Ni-bd"/>
</dbReference>
<evidence type="ECO:0000259" key="4">
    <source>
        <dbReference type="Pfam" id="PF00496"/>
    </source>
</evidence>
<dbReference type="Gene3D" id="3.10.105.10">
    <property type="entry name" value="Dipeptide-binding Protein, Domain 3"/>
    <property type="match status" value="1"/>
</dbReference>
<reference evidence="6" key="1">
    <citation type="submission" date="2016-07" db="EMBL/GenBank/DDBJ databases">
        <authorList>
            <person name="Florea S."/>
            <person name="Webb J.S."/>
            <person name="Jaromczyk J."/>
            <person name="Schardl C.L."/>
        </authorList>
    </citation>
    <scope>NUCLEOTIDE SEQUENCE [LARGE SCALE GENOMIC DNA]</scope>
    <source>
        <strain evidence="6">MV-1</strain>
    </source>
</reference>
<dbReference type="GO" id="GO:0042884">
    <property type="term" value="P:microcin transport"/>
    <property type="evidence" value="ECO:0007669"/>
    <property type="project" value="TreeGrafter"/>
</dbReference>
<name>A0A1E5QBP9_9PROT</name>
<dbReference type="EMBL" id="MCGG01000008">
    <property type="protein sequence ID" value="OEJ69374.1"/>
    <property type="molecule type" value="Genomic_DNA"/>
</dbReference>
<dbReference type="PANTHER" id="PTHR30290">
    <property type="entry name" value="PERIPLASMIC BINDING COMPONENT OF ABC TRANSPORTER"/>
    <property type="match status" value="1"/>
</dbReference>
<dbReference type="GO" id="GO:1904680">
    <property type="term" value="F:peptide transmembrane transporter activity"/>
    <property type="evidence" value="ECO:0007669"/>
    <property type="project" value="TreeGrafter"/>
</dbReference>
<dbReference type="Pfam" id="PF00496">
    <property type="entry name" value="SBP_bac_5"/>
    <property type="match status" value="1"/>
</dbReference>
<dbReference type="Gene3D" id="3.40.190.10">
    <property type="entry name" value="Periplasmic binding protein-like II"/>
    <property type="match status" value="1"/>
</dbReference>
<dbReference type="CDD" id="cd08497">
    <property type="entry name" value="MbnE-like"/>
    <property type="match status" value="1"/>
</dbReference>
<dbReference type="GO" id="GO:0043190">
    <property type="term" value="C:ATP-binding cassette (ABC) transporter complex"/>
    <property type="evidence" value="ECO:0007669"/>
    <property type="project" value="InterPro"/>
</dbReference>
<evidence type="ECO:0000313" key="5">
    <source>
        <dbReference type="EMBL" id="OEJ69374.1"/>
    </source>
</evidence>
<evidence type="ECO:0000256" key="1">
    <source>
        <dbReference type="ARBA" id="ARBA00004418"/>
    </source>
</evidence>
<evidence type="ECO:0000256" key="2">
    <source>
        <dbReference type="ARBA" id="ARBA00005695"/>
    </source>
</evidence>
<gene>
    <name evidence="5" type="ORF">BEN30_04155</name>
</gene>
<feature type="domain" description="Solute-binding protein family 5" evidence="4">
    <location>
        <begin position="107"/>
        <end position="513"/>
    </location>
</feature>
<evidence type="ECO:0000256" key="3">
    <source>
        <dbReference type="ARBA" id="ARBA00022729"/>
    </source>
</evidence>
<dbReference type="InterPro" id="IPR000914">
    <property type="entry name" value="SBP_5_dom"/>
</dbReference>
<dbReference type="FunFam" id="3.10.105.10:FF:000005">
    <property type="entry name" value="ABC transporter substrate-binding protein"/>
    <property type="match status" value="1"/>
</dbReference>
<dbReference type="PANTHER" id="PTHR30290:SF64">
    <property type="entry name" value="ABC TRANSPORTER PERIPLASMIC BINDING PROTEIN"/>
    <property type="match status" value="1"/>
</dbReference>
<dbReference type="Proteomes" id="UP000095347">
    <property type="component" value="Unassembled WGS sequence"/>
</dbReference>
<proteinExistence type="inferred from homology"/>
<dbReference type="PIRSF" id="PIRSF002741">
    <property type="entry name" value="MppA"/>
    <property type="match status" value="1"/>
</dbReference>